<evidence type="ECO:0000313" key="1">
    <source>
        <dbReference type="EMBL" id="VDL99432.1"/>
    </source>
</evidence>
<gene>
    <name evidence="1" type="ORF">SSLN_LOCUS13047</name>
</gene>
<reference evidence="3" key="1">
    <citation type="submission" date="2016-06" db="UniProtKB">
        <authorList>
            <consortium name="WormBaseParasite"/>
        </authorList>
    </citation>
    <scope>IDENTIFICATION</scope>
</reference>
<dbReference type="EMBL" id="UYSU01037758">
    <property type="protein sequence ID" value="VDL99432.1"/>
    <property type="molecule type" value="Genomic_DNA"/>
</dbReference>
<keyword evidence="2" id="KW-1185">Reference proteome</keyword>
<protein>
    <submittedName>
        <fullName evidence="1 3">Uncharacterized protein</fullName>
    </submittedName>
</protein>
<dbReference type="Proteomes" id="UP000275846">
    <property type="component" value="Unassembled WGS sequence"/>
</dbReference>
<dbReference type="WBParaSite" id="SSLN_0001354801-mRNA-1">
    <property type="protein sequence ID" value="SSLN_0001354801-mRNA-1"/>
    <property type="gene ID" value="SSLN_0001354801"/>
</dbReference>
<proteinExistence type="predicted"/>
<evidence type="ECO:0000313" key="2">
    <source>
        <dbReference type="Proteomes" id="UP000275846"/>
    </source>
</evidence>
<dbReference type="AlphaFoldDB" id="A0A183T999"/>
<evidence type="ECO:0000313" key="3">
    <source>
        <dbReference type="WBParaSite" id="SSLN_0001354801-mRNA-1"/>
    </source>
</evidence>
<sequence>MPKTSDEDGRKNCWAKPVTSLCETSDFSHTQKYYYCIRLVVNAHVATSTLTCGSSKLDGLNQQGQLENVGAGYTFFWIGRPRAERRDAGVSFAILNDIVGRLPCLPQGINDRLMSLRLPLRGDQFATILSAFAPPMTSSDAAKDKFYENLHALLANVPKVDKFLFISDITHSGRETRNLLLNGQQFSVHC</sequence>
<organism evidence="3">
    <name type="scientific">Schistocephalus solidus</name>
    <name type="common">Tapeworm</name>
    <dbReference type="NCBI Taxonomy" id="70667"/>
    <lineage>
        <taxon>Eukaryota</taxon>
        <taxon>Metazoa</taxon>
        <taxon>Spiralia</taxon>
        <taxon>Lophotrochozoa</taxon>
        <taxon>Platyhelminthes</taxon>
        <taxon>Cestoda</taxon>
        <taxon>Eucestoda</taxon>
        <taxon>Diphyllobothriidea</taxon>
        <taxon>Diphyllobothriidae</taxon>
        <taxon>Schistocephalus</taxon>
    </lineage>
</organism>
<name>A0A183T999_SCHSO</name>
<accession>A0A183T999</accession>
<reference evidence="1 2" key="2">
    <citation type="submission" date="2018-11" db="EMBL/GenBank/DDBJ databases">
        <authorList>
            <consortium name="Pathogen Informatics"/>
        </authorList>
    </citation>
    <scope>NUCLEOTIDE SEQUENCE [LARGE SCALE GENOMIC DNA]</scope>
    <source>
        <strain evidence="1 2">NST_G2</strain>
    </source>
</reference>